<name>A0AAE1PYV7_9EUCA</name>
<dbReference type="EMBL" id="JAWZYT010001029">
    <property type="protein sequence ID" value="KAK4316315.1"/>
    <property type="molecule type" value="Genomic_DNA"/>
</dbReference>
<protein>
    <submittedName>
        <fullName evidence="1">Uncharacterized protein</fullName>
    </submittedName>
</protein>
<dbReference type="Proteomes" id="UP001292094">
    <property type="component" value="Unassembled WGS sequence"/>
</dbReference>
<evidence type="ECO:0000313" key="1">
    <source>
        <dbReference type="EMBL" id="KAK4316315.1"/>
    </source>
</evidence>
<accession>A0AAE1PYV7</accession>
<evidence type="ECO:0000313" key="2">
    <source>
        <dbReference type="Proteomes" id="UP001292094"/>
    </source>
</evidence>
<reference evidence="1" key="1">
    <citation type="submission" date="2023-11" db="EMBL/GenBank/DDBJ databases">
        <title>Genome assemblies of two species of porcelain crab, Petrolisthes cinctipes and Petrolisthes manimaculis (Anomura: Porcellanidae).</title>
        <authorList>
            <person name="Angst P."/>
        </authorList>
    </citation>
    <scope>NUCLEOTIDE SEQUENCE</scope>
    <source>
        <strain evidence="1">PB745_02</strain>
        <tissue evidence="1">Gill</tissue>
    </source>
</reference>
<organism evidence="1 2">
    <name type="scientific">Petrolisthes manimaculis</name>
    <dbReference type="NCBI Taxonomy" id="1843537"/>
    <lineage>
        <taxon>Eukaryota</taxon>
        <taxon>Metazoa</taxon>
        <taxon>Ecdysozoa</taxon>
        <taxon>Arthropoda</taxon>
        <taxon>Crustacea</taxon>
        <taxon>Multicrustacea</taxon>
        <taxon>Malacostraca</taxon>
        <taxon>Eumalacostraca</taxon>
        <taxon>Eucarida</taxon>
        <taxon>Decapoda</taxon>
        <taxon>Pleocyemata</taxon>
        <taxon>Anomura</taxon>
        <taxon>Galatheoidea</taxon>
        <taxon>Porcellanidae</taxon>
        <taxon>Petrolisthes</taxon>
    </lineage>
</organism>
<dbReference type="AlphaFoldDB" id="A0AAE1PYV7"/>
<sequence length="111" mass="12365">MFVELSEEDKTVECEEDKTVECEQDKIVECEQDWSMHQYATPSLYRLGGSALCEHVYWCGAPHLYQTVILCWCDVIPLPLGVGQGGSTPYLFLSWPPLGSLRGPRGGPKGT</sequence>
<comment type="caution">
    <text evidence="1">The sequence shown here is derived from an EMBL/GenBank/DDBJ whole genome shotgun (WGS) entry which is preliminary data.</text>
</comment>
<proteinExistence type="predicted"/>
<gene>
    <name evidence="1" type="ORF">Pmani_012519</name>
</gene>
<keyword evidence="2" id="KW-1185">Reference proteome</keyword>